<dbReference type="Proteomes" id="UP001174208">
    <property type="component" value="Unassembled WGS sequence"/>
</dbReference>
<proteinExistence type="predicted"/>
<reference evidence="1" key="1">
    <citation type="submission" date="2023-06" db="EMBL/GenBank/DDBJ databases">
        <title>MT1 and MT2 Draft Genomes of Novel Species.</title>
        <authorList>
            <person name="Venkateswaran K."/>
        </authorList>
    </citation>
    <scope>NUCLEOTIDE SEQUENCE</scope>
    <source>
        <strain evidence="1">F6_8S_P_1B</strain>
    </source>
</reference>
<dbReference type="RefSeq" id="WP_301209688.1">
    <property type="nucleotide sequence ID" value="NZ_JAROCF010000001.1"/>
</dbReference>
<accession>A0ABT8K777</accession>
<name>A0ABT8K777_9MICO</name>
<dbReference type="EMBL" id="JAROCF010000001">
    <property type="protein sequence ID" value="MDN4612868.1"/>
    <property type="molecule type" value="Genomic_DNA"/>
</dbReference>
<evidence type="ECO:0000313" key="2">
    <source>
        <dbReference type="Proteomes" id="UP001174208"/>
    </source>
</evidence>
<gene>
    <name evidence="1" type="ORF">P5G50_00270</name>
</gene>
<evidence type="ECO:0000313" key="1">
    <source>
        <dbReference type="EMBL" id="MDN4612868.1"/>
    </source>
</evidence>
<keyword evidence="2" id="KW-1185">Reference proteome</keyword>
<protein>
    <submittedName>
        <fullName evidence="1">Uncharacterized protein</fullName>
    </submittedName>
</protein>
<organism evidence="1 2">
    <name type="scientific">Leifsonia williamsii</name>
    <dbReference type="NCBI Taxonomy" id="3035919"/>
    <lineage>
        <taxon>Bacteria</taxon>
        <taxon>Bacillati</taxon>
        <taxon>Actinomycetota</taxon>
        <taxon>Actinomycetes</taxon>
        <taxon>Micrococcales</taxon>
        <taxon>Microbacteriaceae</taxon>
        <taxon>Leifsonia</taxon>
    </lineage>
</organism>
<sequence length="143" mass="15217">MVDGFTAAELVEIRSLVLADVATSGVALGEFTLFDGRSSAGTSPDAYRVIEGDIGPTDDLFAQVDGHWMRIAADTVPDAASMVLAQLQDDIIDALGRGWPEIVDANNRFEGVAVARGESAGEPAGWYVNTRRLCAIGRLARHQ</sequence>
<comment type="caution">
    <text evidence="1">The sequence shown here is derived from an EMBL/GenBank/DDBJ whole genome shotgun (WGS) entry which is preliminary data.</text>
</comment>